<proteinExistence type="predicted"/>
<dbReference type="EMBL" id="JACSDY010000001">
    <property type="protein sequence ID" value="KAF7438226.1"/>
    <property type="molecule type" value="Genomic_DNA"/>
</dbReference>
<comment type="caution">
    <text evidence="1">The sequence shown here is derived from an EMBL/GenBank/DDBJ whole genome shotgun (WGS) entry which is preliminary data.</text>
</comment>
<keyword evidence="2" id="KW-1185">Reference proteome</keyword>
<evidence type="ECO:0000313" key="1">
    <source>
        <dbReference type="EMBL" id="KAF7438226.1"/>
    </source>
</evidence>
<dbReference type="Proteomes" id="UP000600918">
    <property type="component" value="Unassembled WGS sequence"/>
</dbReference>
<accession>A0A834PE70</accession>
<organism evidence="1 2">
    <name type="scientific">Vespula pensylvanica</name>
    <name type="common">Western yellow jacket</name>
    <name type="synonym">Wasp</name>
    <dbReference type="NCBI Taxonomy" id="30213"/>
    <lineage>
        <taxon>Eukaryota</taxon>
        <taxon>Metazoa</taxon>
        <taxon>Ecdysozoa</taxon>
        <taxon>Arthropoda</taxon>
        <taxon>Hexapoda</taxon>
        <taxon>Insecta</taxon>
        <taxon>Pterygota</taxon>
        <taxon>Neoptera</taxon>
        <taxon>Endopterygota</taxon>
        <taxon>Hymenoptera</taxon>
        <taxon>Apocrita</taxon>
        <taxon>Aculeata</taxon>
        <taxon>Vespoidea</taxon>
        <taxon>Vespidae</taxon>
        <taxon>Vespinae</taxon>
        <taxon>Vespula</taxon>
    </lineage>
</organism>
<sequence length="98" mass="9916">MEEASFRVSERLANLEPEIKIGYPLASASNVCSSSFLPFMVLTNDEVTPLSVAVSVTVADAAAAVAGDADAAVISIAADAVPTGTVATATVECRPCLS</sequence>
<evidence type="ECO:0000313" key="2">
    <source>
        <dbReference type="Proteomes" id="UP000600918"/>
    </source>
</evidence>
<dbReference type="AlphaFoldDB" id="A0A834PE70"/>
<gene>
    <name evidence="1" type="ORF">H0235_000617</name>
</gene>
<protein>
    <submittedName>
        <fullName evidence="1">Uncharacterized protein</fullName>
    </submittedName>
</protein>
<name>A0A834PE70_VESPE</name>
<reference evidence="1" key="1">
    <citation type="journal article" date="2020" name="G3 (Bethesda)">
        <title>High-Quality Assemblies for Three Invasive Social Wasps from the &lt;i&gt;Vespula&lt;/i&gt; Genus.</title>
        <authorList>
            <person name="Harrop T.W.R."/>
            <person name="Guhlin J."/>
            <person name="McLaughlin G.M."/>
            <person name="Permina E."/>
            <person name="Stockwell P."/>
            <person name="Gilligan J."/>
            <person name="Le Lec M.F."/>
            <person name="Gruber M.A.M."/>
            <person name="Quinn O."/>
            <person name="Lovegrove M."/>
            <person name="Duncan E.J."/>
            <person name="Remnant E.J."/>
            <person name="Van Eeckhoven J."/>
            <person name="Graham B."/>
            <person name="Knapp R.A."/>
            <person name="Langford K.W."/>
            <person name="Kronenberg Z."/>
            <person name="Press M.O."/>
            <person name="Eacker S.M."/>
            <person name="Wilson-Rankin E.E."/>
            <person name="Purcell J."/>
            <person name="Lester P.J."/>
            <person name="Dearden P.K."/>
        </authorList>
    </citation>
    <scope>NUCLEOTIDE SEQUENCE</scope>
    <source>
        <strain evidence="1">Volc-1</strain>
    </source>
</reference>